<evidence type="ECO:0000313" key="3">
    <source>
        <dbReference type="EMBL" id="QEG21839.1"/>
    </source>
</evidence>
<dbReference type="EMBL" id="CP042912">
    <property type="protein sequence ID" value="QEG21839.1"/>
    <property type="molecule type" value="Genomic_DNA"/>
</dbReference>
<protein>
    <recommendedName>
        <fullName evidence="2">DUF1570 domain-containing protein</fullName>
    </recommendedName>
</protein>
<dbReference type="KEGG" id="mff:MFFC18_16990"/>
<dbReference type="Proteomes" id="UP000322214">
    <property type="component" value="Chromosome"/>
</dbReference>
<dbReference type="RefSeq" id="WP_148618707.1">
    <property type="nucleotide sequence ID" value="NZ_CP042912.1"/>
</dbReference>
<gene>
    <name evidence="3" type="ORF">MFFC18_16990</name>
</gene>
<dbReference type="AlphaFoldDB" id="A0A5B9P8S1"/>
<feature type="domain" description="DUF1570" evidence="2">
    <location>
        <begin position="190"/>
        <end position="293"/>
    </location>
</feature>
<feature type="compositionally biased region" description="Low complexity" evidence="1">
    <location>
        <begin position="30"/>
        <end position="51"/>
    </location>
</feature>
<dbReference type="InterPro" id="IPR011464">
    <property type="entry name" value="DUF1570"/>
</dbReference>
<dbReference type="Pfam" id="PF07607">
    <property type="entry name" value="DUF1570"/>
    <property type="match status" value="1"/>
</dbReference>
<feature type="region of interest" description="Disordered" evidence="1">
    <location>
        <begin position="29"/>
        <end position="66"/>
    </location>
</feature>
<evidence type="ECO:0000259" key="2">
    <source>
        <dbReference type="Pfam" id="PF07607"/>
    </source>
</evidence>
<keyword evidence="4" id="KW-1185">Reference proteome</keyword>
<name>A0A5B9P8S1_9BACT</name>
<evidence type="ECO:0000256" key="1">
    <source>
        <dbReference type="SAM" id="MobiDB-lite"/>
    </source>
</evidence>
<evidence type="ECO:0000313" key="4">
    <source>
        <dbReference type="Proteomes" id="UP000322214"/>
    </source>
</evidence>
<organism evidence="3 4">
    <name type="scientific">Mariniblastus fucicola</name>
    <dbReference type="NCBI Taxonomy" id="980251"/>
    <lineage>
        <taxon>Bacteria</taxon>
        <taxon>Pseudomonadati</taxon>
        <taxon>Planctomycetota</taxon>
        <taxon>Planctomycetia</taxon>
        <taxon>Pirellulales</taxon>
        <taxon>Pirellulaceae</taxon>
        <taxon>Mariniblastus</taxon>
    </lineage>
</organism>
<accession>A0A5B9P8S1</accession>
<reference evidence="3 4" key="1">
    <citation type="submission" date="2019-08" db="EMBL/GenBank/DDBJ databases">
        <title>Deep-cultivation of Planctomycetes and their phenomic and genomic characterization uncovers novel biology.</title>
        <authorList>
            <person name="Wiegand S."/>
            <person name="Jogler M."/>
            <person name="Boedeker C."/>
            <person name="Pinto D."/>
            <person name="Vollmers J."/>
            <person name="Rivas-Marin E."/>
            <person name="Kohn T."/>
            <person name="Peeters S.H."/>
            <person name="Heuer A."/>
            <person name="Rast P."/>
            <person name="Oberbeckmann S."/>
            <person name="Bunk B."/>
            <person name="Jeske O."/>
            <person name="Meyerdierks A."/>
            <person name="Storesund J.E."/>
            <person name="Kallscheuer N."/>
            <person name="Luecker S."/>
            <person name="Lage O.M."/>
            <person name="Pohl T."/>
            <person name="Merkel B.J."/>
            <person name="Hornburger P."/>
            <person name="Mueller R.-W."/>
            <person name="Bruemmer F."/>
            <person name="Labrenz M."/>
            <person name="Spormann A.M."/>
            <person name="Op den Camp H."/>
            <person name="Overmann J."/>
            <person name="Amann R."/>
            <person name="Jetten M.S.M."/>
            <person name="Mascher T."/>
            <person name="Medema M.H."/>
            <person name="Devos D.P."/>
            <person name="Kaster A.-K."/>
            <person name="Ovreas L."/>
            <person name="Rohde M."/>
            <person name="Galperin M.Y."/>
            <person name="Jogler C."/>
        </authorList>
    </citation>
    <scope>NUCLEOTIDE SEQUENCE [LARGE SCALE GENOMIC DNA]</scope>
    <source>
        <strain evidence="3 4">FC18</strain>
    </source>
</reference>
<proteinExistence type="predicted"/>
<dbReference type="OrthoDB" id="209045at2"/>
<sequence>MKSIDVLLLLSFLFFSIAAVCYFRPSLRQSPSVSVSDSPTISDSPTDSDFSASHNPECRQEPSPATNLVPINRVVQPSLDFEAHADGLRKTYGNEFSVVVEKPFVVIGDQPQAEVEKWATGTIRWAVKQIKESYFEQDPDHIINIWLFKDSESYYRNAERLFGSKPTTPYGYYSPSDKALVMNISTGGGTLVHEIVHPFMAANFEACPSWFNEGLASLYEQSSEQNGKIVGLTNWRLRGLQLAIHDGLLGSFENMMSTTDREFYDGASTNYAQARYLCYWLQQQGKLREFYRRFSENAANDQSGIDTLKEILGTNDLKAFQAGWEKEVLKLRFP</sequence>